<dbReference type="CDD" id="cd06260">
    <property type="entry name" value="DUF820-like"/>
    <property type="match status" value="1"/>
</dbReference>
<comment type="caution">
    <text evidence="3">The sequence shown here is derived from an EMBL/GenBank/DDBJ whole genome shotgun (WGS) entry which is preliminary data.</text>
</comment>
<dbReference type="InterPro" id="IPR012296">
    <property type="entry name" value="Nuclease_put_TT1808"/>
</dbReference>
<dbReference type="PANTHER" id="PTHR35400:SF3">
    <property type="entry name" value="SLL1072 PROTEIN"/>
    <property type="match status" value="1"/>
</dbReference>
<reference evidence="4" key="1">
    <citation type="submission" date="2023-07" db="EMBL/GenBank/DDBJ databases">
        <title>30 novel species of actinomycetes from the DSMZ collection.</title>
        <authorList>
            <person name="Nouioui I."/>
        </authorList>
    </citation>
    <scope>NUCLEOTIDE SEQUENCE [LARGE SCALE GENOMIC DNA]</scope>
    <source>
        <strain evidence="4">DSM 44743</strain>
    </source>
</reference>
<evidence type="ECO:0000313" key="3">
    <source>
        <dbReference type="EMBL" id="MDT0329139.1"/>
    </source>
</evidence>
<dbReference type="SUPFAM" id="SSF52980">
    <property type="entry name" value="Restriction endonuclease-like"/>
    <property type="match status" value="1"/>
</dbReference>
<evidence type="ECO:0000256" key="1">
    <source>
        <dbReference type="SAM" id="MobiDB-lite"/>
    </source>
</evidence>
<dbReference type="PANTHER" id="PTHR35400">
    <property type="entry name" value="SLR1083 PROTEIN"/>
    <property type="match status" value="1"/>
</dbReference>
<dbReference type="Gene3D" id="3.90.1570.10">
    <property type="entry name" value="tt1808, chain A"/>
    <property type="match status" value="1"/>
</dbReference>
<keyword evidence="4" id="KW-1185">Reference proteome</keyword>
<gene>
    <name evidence="3" type="ORF">RM479_12020</name>
</gene>
<proteinExistence type="predicted"/>
<keyword evidence="3" id="KW-0540">Nuclease</keyword>
<evidence type="ECO:0000259" key="2">
    <source>
        <dbReference type="Pfam" id="PF05685"/>
    </source>
</evidence>
<organism evidence="3 4">
    <name type="scientific">Nocardiopsis lambiniae</name>
    <dbReference type="NCBI Taxonomy" id="3075539"/>
    <lineage>
        <taxon>Bacteria</taxon>
        <taxon>Bacillati</taxon>
        <taxon>Actinomycetota</taxon>
        <taxon>Actinomycetes</taxon>
        <taxon>Streptosporangiales</taxon>
        <taxon>Nocardiopsidaceae</taxon>
        <taxon>Nocardiopsis</taxon>
    </lineage>
</organism>
<dbReference type="Proteomes" id="UP001183390">
    <property type="component" value="Unassembled WGS sequence"/>
</dbReference>
<dbReference type="InterPro" id="IPR008538">
    <property type="entry name" value="Uma2"/>
</dbReference>
<accession>A0ABU2M950</accession>
<dbReference type="Pfam" id="PF05685">
    <property type="entry name" value="Uma2"/>
    <property type="match status" value="1"/>
</dbReference>
<dbReference type="EMBL" id="JAVREP010000006">
    <property type="protein sequence ID" value="MDT0329139.1"/>
    <property type="molecule type" value="Genomic_DNA"/>
</dbReference>
<dbReference type="GO" id="GO:0004519">
    <property type="term" value="F:endonuclease activity"/>
    <property type="evidence" value="ECO:0007669"/>
    <property type="project" value="UniProtKB-KW"/>
</dbReference>
<feature type="region of interest" description="Disordered" evidence="1">
    <location>
        <begin position="1"/>
        <end position="28"/>
    </location>
</feature>
<protein>
    <submittedName>
        <fullName evidence="3">Uma2 family endonuclease</fullName>
    </submittedName>
</protein>
<dbReference type="RefSeq" id="WP_311511790.1">
    <property type="nucleotide sequence ID" value="NZ_JAVREP010000006.1"/>
</dbReference>
<evidence type="ECO:0000313" key="4">
    <source>
        <dbReference type="Proteomes" id="UP001183390"/>
    </source>
</evidence>
<feature type="domain" description="Putative restriction endonuclease" evidence="2">
    <location>
        <begin position="24"/>
        <end position="123"/>
    </location>
</feature>
<sequence length="138" mass="15343">MATVSDENDPVIGDDMSAPAVAAPSAREFGPDVTVVRKEAFARLEQTWFPPEAVELVEVVSPDSVDRDRERKPELYAKAGIPHFWRVEHEGDEAVVHVHAPDPARGEYGKPSIHRKRLEPSVPHPVDIDIDLSDLLNH</sequence>
<keyword evidence="3" id="KW-0378">Hydrolase</keyword>
<name>A0ABU2M950_9ACTN</name>
<feature type="region of interest" description="Disordered" evidence="1">
    <location>
        <begin position="101"/>
        <end position="120"/>
    </location>
</feature>
<keyword evidence="3" id="KW-0255">Endonuclease</keyword>
<dbReference type="InterPro" id="IPR011335">
    <property type="entry name" value="Restrct_endonuc-II-like"/>
</dbReference>